<reference evidence="2" key="1">
    <citation type="submission" date="2016-06" db="EMBL/GenBank/DDBJ databases">
        <title>Four novel species of enterococci isolated from chicken manure.</title>
        <authorList>
            <person name="Van Tyne D."/>
        </authorList>
    </citation>
    <scope>NUCLEOTIDE SEQUENCE [LARGE SCALE GENOMIC DNA]</scope>
    <source>
        <strain evidence="2">JM9A</strain>
    </source>
</reference>
<evidence type="ECO:0008006" key="3">
    <source>
        <dbReference type="Google" id="ProtNLM"/>
    </source>
</evidence>
<organism evidence="1 2">
    <name type="scientific">Enterococcus diestrammenae</name>
    <dbReference type="NCBI Taxonomy" id="1155073"/>
    <lineage>
        <taxon>Bacteria</taxon>
        <taxon>Bacillati</taxon>
        <taxon>Bacillota</taxon>
        <taxon>Bacilli</taxon>
        <taxon>Lactobacillales</taxon>
        <taxon>Enterococcaceae</taxon>
        <taxon>Enterococcus</taxon>
    </lineage>
</organism>
<keyword evidence="2" id="KW-1185">Reference proteome</keyword>
<proteinExistence type="predicted"/>
<gene>
    <name evidence="1" type="ORF">BAU18_000833</name>
</gene>
<dbReference type="Proteomes" id="UP001429357">
    <property type="component" value="Unassembled WGS sequence"/>
</dbReference>
<dbReference type="Gene3D" id="3.30.2310.20">
    <property type="entry name" value="RelE-like"/>
    <property type="match status" value="1"/>
</dbReference>
<comment type="caution">
    <text evidence="1">The sequence shown here is derived from an EMBL/GenBank/DDBJ whole genome shotgun (WGS) entry which is preliminary data.</text>
</comment>
<evidence type="ECO:0000313" key="1">
    <source>
        <dbReference type="EMBL" id="MEO1781254.1"/>
    </source>
</evidence>
<dbReference type="InterPro" id="IPR035093">
    <property type="entry name" value="RelE/ParE_toxin_dom_sf"/>
</dbReference>
<dbReference type="EMBL" id="MAEI02000001">
    <property type="protein sequence ID" value="MEO1781254.1"/>
    <property type="molecule type" value="Genomic_DNA"/>
</dbReference>
<sequence>MVGGSEMAVFTIGYTQQFYQSLAELVSWWEEELLFTEAEISRFVTLIYESLQKVRHFPQMYPEVSEVYGFTQPTHRIVIGKALALFYRVDEARQVIVVGRIFQTKQLKLQF</sequence>
<reference evidence="1 2" key="2">
    <citation type="submission" date="2024-02" db="EMBL/GenBank/DDBJ databases">
        <title>The Genome Sequence of Enterococcus diestrammenae JM9A.</title>
        <authorList>
            <person name="Earl A."/>
            <person name="Manson A."/>
            <person name="Gilmore M."/>
            <person name="Sanders J."/>
            <person name="Shea T."/>
            <person name="Howe W."/>
            <person name="Livny J."/>
            <person name="Cuomo C."/>
            <person name="Neafsey D."/>
            <person name="Birren B."/>
        </authorList>
    </citation>
    <scope>NUCLEOTIDE SEQUENCE [LARGE SCALE GENOMIC DNA]</scope>
    <source>
        <strain evidence="1 2">JM9A</strain>
    </source>
</reference>
<protein>
    <recommendedName>
        <fullName evidence="3">Type II toxin-antitoxin system RelE/ParE family toxin</fullName>
    </recommendedName>
</protein>
<evidence type="ECO:0000313" key="2">
    <source>
        <dbReference type="Proteomes" id="UP001429357"/>
    </source>
</evidence>
<name>A0ABV0EZL7_9ENTE</name>
<accession>A0ABV0EZL7</accession>